<dbReference type="Proteomes" id="UP001595379">
    <property type="component" value="Unassembled WGS sequence"/>
</dbReference>
<name>A0ABV6ZU96_9PROT</name>
<dbReference type="SUPFAM" id="SSF53098">
    <property type="entry name" value="Ribonuclease H-like"/>
    <property type="match status" value="1"/>
</dbReference>
<protein>
    <recommendedName>
        <fullName evidence="3">Holliday junction resolvase RuvC</fullName>
    </recommendedName>
</protein>
<accession>A0ABV6ZU96</accession>
<comment type="caution">
    <text evidence="1">The sequence shown here is derived from an EMBL/GenBank/DDBJ whole genome shotgun (WGS) entry which is preliminary data.</text>
</comment>
<dbReference type="Gene3D" id="3.30.420.10">
    <property type="entry name" value="Ribonuclease H-like superfamily/Ribonuclease H"/>
    <property type="match status" value="1"/>
</dbReference>
<keyword evidence="2" id="KW-1185">Reference proteome</keyword>
<dbReference type="InterPro" id="IPR012337">
    <property type="entry name" value="RNaseH-like_sf"/>
</dbReference>
<dbReference type="EMBL" id="JBHRSV010000001">
    <property type="protein sequence ID" value="MFC2925007.1"/>
    <property type="molecule type" value="Genomic_DNA"/>
</dbReference>
<dbReference type="InterPro" id="IPR036397">
    <property type="entry name" value="RNaseH_sf"/>
</dbReference>
<evidence type="ECO:0000313" key="2">
    <source>
        <dbReference type="Proteomes" id="UP001595379"/>
    </source>
</evidence>
<dbReference type="RefSeq" id="WP_343163890.1">
    <property type="nucleotide sequence ID" value="NZ_JBHRSV010000001.1"/>
</dbReference>
<proteinExistence type="predicted"/>
<evidence type="ECO:0000313" key="1">
    <source>
        <dbReference type="EMBL" id="MFC2925007.1"/>
    </source>
</evidence>
<organism evidence="1 2">
    <name type="scientific">Hyphobacterium vulgare</name>
    <dbReference type="NCBI Taxonomy" id="1736751"/>
    <lineage>
        <taxon>Bacteria</taxon>
        <taxon>Pseudomonadati</taxon>
        <taxon>Pseudomonadota</taxon>
        <taxon>Alphaproteobacteria</taxon>
        <taxon>Maricaulales</taxon>
        <taxon>Maricaulaceae</taxon>
        <taxon>Hyphobacterium</taxon>
    </lineage>
</organism>
<sequence length="171" mass="19014">MSGGPVILALDQSSTRTGYVRGRPEGPVVLGSYSNGACNEQYGKALLRYEAWLESMLDGVDLLAFEQPVRPFQSLNLHTARLLYGIAGVIEMVSERRRIDCFEVDTGEMKKLIFGKGGKKPDESVAKRHARRWGFDASNGDEADAAGVFLFTIQHQYPDAFDRWLDRRAAA</sequence>
<reference evidence="2" key="1">
    <citation type="journal article" date="2019" name="Int. J. Syst. Evol. Microbiol.">
        <title>The Global Catalogue of Microorganisms (GCM) 10K type strain sequencing project: providing services to taxonomists for standard genome sequencing and annotation.</title>
        <authorList>
            <consortium name="The Broad Institute Genomics Platform"/>
            <consortium name="The Broad Institute Genome Sequencing Center for Infectious Disease"/>
            <person name="Wu L."/>
            <person name="Ma J."/>
        </authorList>
    </citation>
    <scope>NUCLEOTIDE SEQUENCE [LARGE SCALE GENOMIC DNA]</scope>
    <source>
        <strain evidence="2">KCTC 52487</strain>
    </source>
</reference>
<evidence type="ECO:0008006" key="3">
    <source>
        <dbReference type="Google" id="ProtNLM"/>
    </source>
</evidence>
<gene>
    <name evidence="1" type="ORF">ACFOOR_02690</name>
</gene>